<proteinExistence type="predicted"/>
<keyword evidence="3" id="KW-1185">Reference proteome</keyword>
<evidence type="ECO:0000313" key="3">
    <source>
        <dbReference type="Proteomes" id="UP000290287"/>
    </source>
</evidence>
<dbReference type="EMBL" id="PEIB01000041">
    <property type="protein sequence ID" value="RXJ71052.1"/>
    <property type="molecule type" value="Genomic_DNA"/>
</dbReference>
<gene>
    <name evidence="2" type="ORF">CS022_21860</name>
</gene>
<dbReference type="OrthoDB" id="9806939at2"/>
<organism evidence="2 3">
    <name type="scientific">Veronia nyctiphanis</name>
    <dbReference type="NCBI Taxonomy" id="1278244"/>
    <lineage>
        <taxon>Bacteria</taxon>
        <taxon>Pseudomonadati</taxon>
        <taxon>Pseudomonadota</taxon>
        <taxon>Gammaproteobacteria</taxon>
        <taxon>Vibrionales</taxon>
        <taxon>Vibrionaceae</taxon>
        <taxon>Veronia</taxon>
    </lineage>
</organism>
<protein>
    <recommendedName>
        <fullName evidence="1">CzcB-like C-terminal circularly permuted SH3-like domain-containing protein</fullName>
    </recommendedName>
</protein>
<evidence type="ECO:0000259" key="1">
    <source>
        <dbReference type="Pfam" id="PF25975"/>
    </source>
</evidence>
<dbReference type="PANTHER" id="PTHR30469:SF33">
    <property type="entry name" value="SLR1207 PROTEIN"/>
    <property type="match status" value="1"/>
</dbReference>
<comment type="caution">
    <text evidence="2">The sequence shown here is derived from an EMBL/GenBank/DDBJ whole genome shotgun (WGS) entry which is preliminary data.</text>
</comment>
<dbReference type="Gene3D" id="2.40.420.20">
    <property type="match status" value="1"/>
</dbReference>
<dbReference type="PANTHER" id="PTHR30469">
    <property type="entry name" value="MULTIDRUG RESISTANCE PROTEIN MDTA"/>
    <property type="match status" value="1"/>
</dbReference>
<feature type="domain" description="CzcB-like C-terminal circularly permuted SH3-like" evidence="1">
    <location>
        <begin position="16"/>
        <end position="69"/>
    </location>
</feature>
<dbReference type="GO" id="GO:0015562">
    <property type="term" value="F:efflux transmembrane transporter activity"/>
    <property type="evidence" value="ECO:0007669"/>
    <property type="project" value="TreeGrafter"/>
</dbReference>
<accession>A0A4Q0YK12</accession>
<reference evidence="2 3" key="1">
    <citation type="submission" date="2017-10" db="EMBL/GenBank/DDBJ databases">
        <title>Nyctiphanis sp. nov., isolated from the stomach of the euphausiid Nyctiphanes simplex (Hansen, 1911) in the Gulf of California.</title>
        <authorList>
            <person name="Gomez-Gil B."/>
            <person name="Aguilar-Mendez M."/>
            <person name="Lopez-Cortes A."/>
            <person name="Gomez-Gutierrez J."/>
            <person name="Roque A."/>
            <person name="Lang E."/>
            <person name="Gonzalez-Castillo A."/>
        </authorList>
    </citation>
    <scope>NUCLEOTIDE SEQUENCE [LARGE SCALE GENOMIC DNA]</scope>
    <source>
        <strain evidence="2 3">CAIM 600</strain>
    </source>
</reference>
<evidence type="ECO:0000313" key="2">
    <source>
        <dbReference type="EMBL" id="RXJ71052.1"/>
    </source>
</evidence>
<dbReference type="Proteomes" id="UP000290287">
    <property type="component" value="Unassembled WGS sequence"/>
</dbReference>
<dbReference type="AlphaFoldDB" id="A0A4Q0YK12"/>
<sequence length="89" mass="9703">MSFRAEIQLNVEEAKISVPISAVQSEGDEHFVWIYDESGLKKQQVSLGLASDTHQVITEGLESGTKVVTGPARSMTILNEQSVVNVKES</sequence>
<dbReference type="GO" id="GO:1990281">
    <property type="term" value="C:efflux pump complex"/>
    <property type="evidence" value="ECO:0007669"/>
    <property type="project" value="TreeGrafter"/>
</dbReference>
<dbReference type="RefSeq" id="WP_129124020.1">
    <property type="nucleotide sequence ID" value="NZ_PEIB01000041.1"/>
</dbReference>
<dbReference type="InterPro" id="IPR058649">
    <property type="entry name" value="CzcB_C"/>
</dbReference>
<dbReference type="Pfam" id="PF25975">
    <property type="entry name" value="CzcB_C"/>
    <property type="match status" value="1"/>
</dbReference>
<name>A0A4Q0YK12_9GAMM</name>